<name>A0A5C6U9G6_9SPHN</name>
<comment type="caution">
    <text evidence="1">The sequence shown here is derived from an EMBL/GenBank/DDBJ whole genome shotgun (WGS) entry which is preliminary data.</text>
</comment>
<organism evidence="1 2">
    <name type="scientific">Sphingomonas ginsenosidivorax</name>
    <dbReference type="NCBI Taxonomy" id="862135"/>
    <lineage>
        <taxon>Bacteria</taxon>
        <taxon>Pseudomonadati</taxon>
        <taxon>Pseudomonadota</taxon>
        <taxon>Alphaproteobacteria</taxon>
        <taxon>Sphingomonadales</taxon>
        <taxon>Sphingomonadaceae</taxon>
        <taxon>Sphingomonas</taxon>
    </lineage>
</organism>
<dbReference type="OrthoDB" id="8477976at2"/>
<reference evidence="1 2" key="1">
    <citation type="journal article" date="2013" name="Antonie Van Leeuwenhoek">
        <title>Sphingomonas ginsenosidivorax sp. nov., with the ability to transform ginsenosides.</title>
        <authorList>
            <person name="Jin X.F."/>
            <person name="Kim J.K."/>
            <person name="Liu Q.M."/>
            <person name="Kang M.S."/>
            <person name="He D."/>
            <person name="Jin F.X."/>
            <person name="Kim S.C."/>
            <person name="Im W.T."/>
        </authorList>
    </citation>
    <scope>NUCLEOTIDE SEQUENCE [LARGE SCALE GENOMIC DNA]</scope>
    <source>
        <strain evidence="1 2">KHI67</strain>
    </source>
</reference>
<dbReference type="AlphaFoldDB" id="A0A5C6U9G6"/>
<protein>
    <submittedName>
        <fullName evidence="1">Peptidoglycan-binding protein</fullName>
    </submittedName>
</protein>
<dbReference type="EMBL" id="VOQR01000001">
    <property type="protein sequence ID" value="TXC69647.1"/>
    <property type="molecule type" value="Genomic_DNA"/>
</dbReference>
<proteinExistence type="predicted"/>
<evidence type="ECO:0000313" key="2">
    <source>
        <dbReference type="Proteomes" id="UP000321250"/>
    </source>
</evidence>
<keyword evidence="2" id="KW-1185">Reference proteome</keyword>
<evidence type="ECO:0000313" key="1">
    <source>
        <dbReference type="EMBL" id="TXC69647.1"/>
    </source>
</evidence>
<dbReference type="Proteomes" id="UP000321250">
    <property type="component" value="Unassembled WGS sequence"/>
</dbReference>
<accession>A0A5C6U9G6</accession>
<dbReference type="Gene3D" id="1.10.530.10">
    <property type="match status" value="1"/>
</dbReference>
<dbReference type="RefSeq" id="WP_147079099.1">
    <property type="nucleotide sequence ID" value="NZ_VOQR01000001.1"/>
</dbReference>
<gene>
    <name evidence="1" type="ORF">FSB78_00715</name>
</gene>
<sequence>MIVSADLARLAPKERAAMIYAEAHGNVANRLWRAALGGDTDGDGSADAIARRLRTTDAPDLDIDALVSLLTSQDTATAAPPAAVDGTAAPADRVPCVVDTTEPGRLGGLGPNGRFGDALEATARRTGIPAAALAAIVDAEAAKGCDGSWKTTSRNPRSSAAGLGQFLGSTWQSEAERAGTWLHGIALGQGWLSADGHVLPGARSALLALRYDAATAINATADYAHRSVTLLKKAGIAIGEDVTTVARAAYLGHHLGTADAVRFLKGGLGSGRARLLLDSQVGSAAASRRIASTGDAASAHRSWLLDYIDRHVTPGRFAA</sequence>